<reference evidence="2 4" key="2">
    <citation type="submission" date="2017-12" db="EMBL/GenBank/DDBJ databases">
        <title>Comparative Functional Genomics of Dry Heat Resistant strains isolated from the Viking Spacecraft.</title>
        <authorList>
            <person name="Seuylemezian A."/>
            <person name="Cooper K."/>
            <person name="Vaishampayan P."/>
        </authorList>
    </citation>
    <scope>NUCLEOTIDE SEQUENCE [LARGE SCALE GENOMIC DNA]</scope>
    <source>
        <strain evidence="2 4">ATCC 29669</strain>
    </source>
</reference>
<proteinExistence type="predicted"/>
<dbReference type="AlphaFoldDB" id="A0A2N5GKX1"/>
<evidence type="ECO:0000313" key="3">
    <source>
        <dbReference type="Proteomes" id="UP000234951"/>
    </source>
</evidence>
<name>A0A2N5GKX1_9BACI</name>
<gene>
    <name evidence="1" type="ORF">CU635_13435</name>
    <name evidence="2" type="ORF">CVD25_08905</name>
</gene>
<protein>
    <submittedName>
        <fullName evidence="1">Uncharacterized protein</fullName>
    </submittedName>
</protein>
<organism evidence="1 3">
    <name type="scientific">Bacillus canaveralius</name>
    <dbReference type="NCBI Taxonomy" id="1403243"/>
    <lineage>
        <taxon>Bacteria</taxon>
        <taxon>Bacillati</taxon>
        <taxon>Bacillota</taxon>
        <taxon>Bacilli</taxon>
        <taxon>Bacillales</taxon>
        <taxon>Bacillaceae</taxon>
        <taxon>Bacillus</taxon>
    </lineage>
</organism>
<evidence type="ECO:0000313" key="1">
    <source>
        <dbReference type="EMBL" id="PLR82162.1"/>
    </source>
</evidence>
<evidence type="ECO:0000313" key="2">
    <source>
        <dbReference type="EMBL" id="PLR97932.1"/>
    </source>
</evidence>
<dbReference type="OrthoDB" id="2988425at2"/>
<accession>A0A2N5GKX1</accession>
<keyword evidence="4" id="KW-1185">Reference proteome</keyword>
<reference evidence="1 3" key="1">
    <citation type="submission" date="2017-11" db="EMBL/GenBank/DDBJ databases">
        <title>Comparitive Functional Genomics of Dry Heat Resistant strains isolated from the Viking Spacecraft.</title>
        <authorList>
            <person name="Seuylemezian A."/>
            <person name="Cooper K."/>
            <person name="Vaishampayan P."/>
        </authorList>
    </citation>
    <scope>NUCLEOTIDE SEQUENCE [LARGE SCALE GENOMIC DNA]</scope>
    <source>
        <strain evidence="1 3">M4.6</strain>
    </source>
</reference>
<dbReference type="Proteomes" id="UP000234951">
    <property type="component" value="Unassembled WGS sequence"/>
</dbReference>
<dbReference type="EMBL" id="PGVA01000028">
    <property type="protein sequence ID" value="PLR82162.1"/>
    <property type="molecule type" value="Genomic_DNA"/>
</dbReference>
<dbReference type="RefSeq" id="WP_101577878.1">
    <property type="nucleotide sequence ID" value="NZ_PGVA01000028.1"/>
</dbReference>
<sequence>MVYENYRDFYQKSLIQIGPEDLNSLKETLPIPGDKITHWLIALEGEPDQKNYYQWKVAVYPADCEGSFDWSSRFYTSADFNCFHKACDFARSLEQNGKNDKLSSLTPFEQIS</sequence>
<evidence type="ECO:0000313" key="4">
    <source>
        <dbReference type="Proteomes" id="UP000235114"/>
    </source>
</evidence>
<comment type="caution">
    <text evidence="1">The sequence shown here is derived from an EMBL/GenBank/DDBJ whole genome shotgun (WGS) entry which is preliminary data.</text>
</comment>
<dbReference type="EMBL" id="PGVD01000025">
    <property type="protein sequence ID" value="PLR97932.1"/>
    <property type="molecule type" value="Genomic_DNA"/>
</dbReference>
<dbReference type="Proteomes" id="UP000235114">
    <property type="component" value="Unassembled WGS sequence"/>
</dbReference>